<comment type="caution">
    <text evidence="1">The sequence shown here is derived from an EMBL/GenBank/DDBJ whole genome shotgun (WGS) entry which is preliminary data.</text>
</comment>
<evidence type="ECO:0000313" key="2">
    <source>
        <dbReference type="Proteomes" id="UP000023152"/>
    </source>
</evidence>
<organism evidence="1 2">
    <name type="scientific">Reticulomyxa filosa</name>
    <dbReference type="NCBI Taxonomy" id="46433"/>
    <lineage>
        <taxon>Eukaryota</taxon>
        <taxon>Sar</taxon>
        <taxon>Rhizaria</taxon>
        <taxon>Retaria</taxon>
        <taxon>Foraminifera</taxon>
        <taxon>Monothalamids</taxon>
        <taxon>Reticulomyxidae</taxon>
        <taxon>Reticulomyxa</taxon>
    </lineage>
</organism>
<dbReference type="Gene3D" id="1.20.1050.40">
    <property type="entry name" value="Endopeptidase. Chain P, domain 1"/>
    <property type="match status" value="1"/>
</dbReference>
<reference evidence="1 2" key="1">
    <citation type="journal article" date="2013" name="Curr. Biol.">
        <title>The Genome of the Foraminiferan Reticulomyxa filosa.</title>
        <authorList>
            <person name="Glockner G."/>
            <person name="Hulsmann N."/>
            <person name="Schleicher M."/>
            <person name="Noegel A.A."/>
            <person name="Eichinger L."/>
            <person name="Gallinger C."/>
            <person name="Pawlowski J."/>
            <person name="Sierra R."/>
            <person name="Euteneuer U."/>
            <person name="Pillet L."/>
            <person name="Moustafa A."/>
            <person name="Platzer M."/>
            <person name="Groth M."/>
            <person name="Szafranski K."/>
            <person name="Schliwa M."/>
        </authorList>
    </citation>
    <scope>NUCLEOTIDE SEQUENCE [LARGE SCALE GENOMIC DNA]</scope>
</reference>
<proteinExistence type="predicted"/>
<keyword evidence="2" id="KW-1185">Reference proteome</keyword>
<accession>X6LZ07</accession>
<name>X6LZ07_RETFI</name>
<feature type="non-terminal residue" evidence="1">
    <location>
        <position position="181"/>
    </location>
</feature>
<dbReference type="Proteomes" id="UP000023152">
    <property type="component" value="Unassembled WGS sequence"/>
</dbReference>
<dbReference type="AlphaFoldDB" id="X6LZ07"/>
<evidence type="ECO:0000313" key="1">
    <source>
        <dbReference type="EMBL" id="ETO06854.1"/>
    </source>
</evidence>
<dbReference type="InterPro" id="IPR024080">
    <property type="entry name" value="Neurolysin/TOP_N"/>
</dbReference>
<gene>
    <name evidence="1" type="ORF">RFI_30537</name>
</gene>
<sequence>MSDEKAADTKIKGVPYHEHLLSLSYSHLTQVKCDSDCQRTLVVECEKVDCKSLWFVVWKQLRDAKLDYSHYVKEFSVDAFEDAKQVSKEEFIAKLVDKTKLYDMFSVHTKLARCHLKNAGLSDVAEESQSSLRFDLSPEMIIALEAEIEKETTLVYDQIAQLTEAALTPENVLLPLIQFEQ</sequence>
<protein>
    <submittedName>
        <fullName evidence="1">Uncharacterized protein</fullName>
    </submittedName>
</protein>
<dbReference type="EMBL" id="ASPP01026727">
    <property type="protein sequence ID" value="ETO06854.1"/>
    <property type="molecule type" value="Genomic_DNA"/>
</dbReference>